<keyword evidence="2" id="KW-1185">Reference proteome</keyword>
<evidence type="ECO:0000313" key="1">
    <source>
        <dbReference type="EMBL" id="MBB5685479.1"/>
    </source>
</evidence>
<dbReference type="Proteomes" id="UP000549617">
    <property type="component" value="Unassembled WGS sequence"/>
</dbReference>
<name>A0A7W9AHC6_9SPHN</name>
<dbReference type="EMBL" id="JACIJC010000002">
    <property type="protein sequence ID" value="MBB5685479.1"/>
    <property type="molecule type" value="Genomic_DNA"/>
</dbReference>
<comment type="caution">
    <text evidence="1">The sequence shown here is derived from an EMBL/GenBank/DDBJ whole genome shotgun (WGS) entry which is preliminary data.</text>
</comment>
<organism evidence="1 2">
    <name type="scientific">Sphingobium boeckii</name>
    <dbReference type="NCBI Taxonomy" id="1082345"/>
    <lineage>
        <taxon>Bacteria</taxon>
        <taxon>Pseudomonadati</taxon>
        <taxon>Pseudomonadota</taxon>
        <taxon>Alphaproteobacteria</taxon>
        <taxon>Sphingomonadales</taxon>
        <taxon>Sphingomonadaceae</taxon>
        <taxon>Sphingobium</taxon>
    </lineage>
</organism>
<accession>A0A7W9AHC6</accession>
<evidence type="ECO:0000313" key="2">
    <source>
        <dbReference type="Proteomes" id="UP000549617"/>
    </source>
</evidence>
<dbReference type="AlphaFoldDB" id="A0A7W9AHC6"/>
<dbReference type="RefSeq" id="WP_184016838.1">
    <property type="nucleotide sequence ID" value="NZ_JACIJC010000002.1"/>
</dbReference>
<sequence length="171" mass="18638">MILTDFSVRTCAVRGFSATWTAPPPITAPPHAHAHNFARAIRTDIAPLSFVSGRSLLHRVLTHGYDRTDVSTGHLFEGGNRSLTLFLALQRRKSPPNCEEIWLMCRYEAIARLAARGRRMFHHPIHQGVTSSRLSGVAKALWLNAFLGALTVAARFAGLCGLGGMAIGAPR</sequence>
<proteinExistence type="predicted"/>
<protein>
    <submittedName>
        <fullName evidence="1">Uncharacterized protein</fullName>
    </submittedName>
</protein>
<gene>
    <name evidence="1" type="ORF">FHS49_001487</name>
</gene>
<reference evidence="1 2" key="1">
    <citation type="submission" date="2020-08" db="EMBL/GenBank/DDBJ databases">
        <title>Genomic Encyclopedia of Type Strains, Phase IV (KMG-IV): sequencing the most valuable type-strain genomes for metagenomic binning, comparative biology and taxonomic classification.</title>
        <authorList>
            <person name="Goeker M."/>
        </authorList>
    </citation>
    <scope>NUCLEOTIDE SEQUENCE [LARGE SCALE GENOMIC DNA]</scope>
    <source>
        <strain evidence="1 2">DSM 25079</strain>
    </source>
</reference>